<dbReference type="Proteomes" id="UP000191691">
    <property type="component" value="Unassembled WGS sequence"/>
</dbReference>
<dbReference type="AlphaFoldDB" id="A0A1V6VD08"/>
<feature type="region of interest" description="Disordered" evidence="1">
    <location>
        <begin position="1"/>
        <end position="69"/>
    </location>
</feature>
<dbReference type="EMBL" id="MOOB01000558">
    <property type="protein sequence ID" value="OQE48555.1"/>
    <property type="molecule type" value="Genomic_DNA"/>
</dbReference>
<organism evidence="2 3">
    <name type="scientific">Penicillium nalgiovense</name>
    <dbReference type="NCBI Taxonomy" id="60175"/>
    <lineage>
        <taxon>Eukaryota</taxon>
        <taxon>Fungi</taxon>
        <taxon>Dikarya</taxon>
        <taxon>Ascomycota</taxon>
        <taxon>Pezizomycotina</taxon>
        <taxon>Eurotiomycetes</taxon>
        <taxon>Eurotiomycetidae</taxon>
        <taxon>Eurotiales</taxon>
        <taxon>Aspergillaceae</taxon>
        <taxon>Penicillium</taxon>
    </lineage>
</organism>
<proteinExistence type="predicted"/>
<evidence type="ECO:0000313" key="2">
    <source>
        <dbReference type="EMBL" id="OQE48555.1"/>
    </source>
</evidence>
<name>A0A1V6VD08_PENNA</name>
<reference evidence="3" key="1">
    <citation type="journal article" date="2017" name="Nat. Microbiol.">
        <title>Global analysis of biosynthetic gene clusters reveals vast potential of secondary metabolite production in Penicillium species.</title>
        <authorList>
            <person name="Nielsen J.C."/>
            <person name="Grijseels S."/>
            <person name="Prigent S."/>
            <person name="Ji B."/>
            <person name="Dainat J."/>
            <person name="Nielsen K.F."/>
            <person name="Frisvad J.C."/>
            <person name="Workman M."/>
            <person name="Nielsen J."/>
        </authorList>
    </citation>
    <scope>NUCLEOTIDE SEQUENCE [LARGE SCALE GENOMIC DNA]</scope>
    <source>
        <strain evidence="3">IBT 13039</strain>
    </source>
</reference>
<feature type="compositionally biased region" description="Low complexity" evidence="1">
    <location>
        <begin position="35"/>
        <end position="52"/>
    </location>
</feature>
<feature type="compositionally biased region" description="Low complexity" evidence="1">
    <location>
        <begin position="1"/>
        <end position="11"/>
    </location>
</feature>
<evidence type="ECO:0000313" key="3">
    <source>
        <dbReference type="Proteomes" id="UP000191691"/>
    </source>
</evidence>
<comment type="caution">
    <text evidence="2">The sequence shown here is derived from an EMBL/GenBank/DDBJ whole genome shotgun (WGS) entry which is preliminary data.</text>
</comment>
<evidence type="ECO:0000256" key="1">
    <source>
        <dbReference type="SAM" id="MobiDB-lite"/>
    </source>
</evidence>
<gene>
    <name evidence="2" type="ORF">PENNAL_c0558G10132</name>
</gene>
<accession>A0A1V6VD08</accession>
<protein>
    <recommendedName>
        <fullName evidence="4">FAR1 domain-containing protein</fullName>
    </recommendedName>
</protein>
<keyword evidence="3" id="KW-1185">Reference proteome</keyword>
<dbReference type="OMA" id="APENKQH"/>
<sequence length="119" mass="13199">MASLGLSYLDSSDSDPEMVPESPPAIPSTQSYTQPITEPSPLPSTETPAEPLFTFPLPPLNQEYRTPEEGREAVNTFARPYGYTVTSCRSKFTKKGVKKTVVLICDRGRAPENKQHKIR</sequence>
<dbReference type="STRING" id="60175.A0A1V6VD08"/>
<evidence type="ECO:0008006" key="4">
    <source>
        <dbReference type="Google" id="ProtNLM"/>
    </source>
</evidence>